<dbReference type="AlphaFoldDB" id="A0A2R5F8B1"/>
<gene>
    <name evidence="2" type="ORF">NMK_2081</name>
</gene>
<dbReference type="SUPFAM" id="SSF51261">
    <property type="entry name" value="Duplicated hybrid motif"/>
    <property type="match status" value="1"/>
</dbReference>
<name>A0A2R5F8B1_9PROT</name>
<reference evidence="2 3" key="1">
    <citation type="journal article" date="2018" name="Environ. Microbiol.">
        <title>Isolation and genomic characterization of Novimethylophilus kurashikiensis gen. nov. sp. nov., a new lanthanide-dependent methylotrophic species of Methylophilaceae.</title>
        <authorList>
            <person name="Lv H."/>
            <person name="Sahin N."/>
            <person name="Tani A."/>
        </authorList>
    </citation>
    <scope>NUCLEOTIDE SEQUENCE [LARGE SCALE GENOMIC DNA]</scope>
    <source>
        <strain evidence="2 3">La2-4</strain>
    </source>
</reference>
<keyword evidence="3" id="KW-1185">Reference proteome</keyword>
<dbReference type="RefSeq" id="WP_109015669.1">
    <property type="nucleotide sequence ID" value="NZ_BDOQ01000007.1"/>
</dbReference>
<evidence type="ECO:0000313" key="2">
    <source>
        <dbReference type="EMBL" id="GBG14482.1"/>
    </source>
</evidence>
<dbReference type="PANTHER" id="PTHR21666">
    <property type="entry name" value="PEPTIDASE-RELATED"/>
    <property type="match status" value="1"/>
</dbReference>
<comment type="caution">
    <text evidence="2">The sequence shown here is derived from an EMBL/GenBank/DDBJ whole genome shotgun (WGS) entry which is preliminary data.</text>
</comment>
<dbReference type="CDD" id="cd12797">
    <property type="entry name" value="M23_peptidase"/>
    <property type="match status" value="1"/>
</dbReference>
<dbReference type="GO" id="GO:0004222">
    <property type="term" value="F:metalloendopeptidase activity"/>
    <property type="evidence" value="ECO:0007669"/>
    <property type="project" value="TreeGrafter"/>
</dbReference>
<dbReference type="InterPro" id="IPR050570">
    <property type="entry name" value="Cell_wall_metabolism_enzyme"/>
</dbReference>
<evidence type="ECO:0000313" key="3">
    <source>
        <dbReference type="Proteomes" id="UP000245081"/>
    </source>
</evidence>
<dbReference type="InterPro" id="IPR016047">
    <property type="entry name" value="M23ase_b-sheet_dom"/>
</dbReference>
<protein>
    <submittedName>
        <fullName evidence="2">Peptidase M23</fullName>
    </submittedName>
</protein>
<dbReference type="Proteomes" id="UP000245081">
    <property type="component" value="Unassembled WGS sequence"/>
</dbReference>
<dbReference type="OrthoDB" id="9815245at2"/>
<feature type="domain" description="M23ase beta-sheet core" evidence="1">
    <location>
        <begin position="50"/>
        <end position="153"/>
    </location>
</feature>
<proteinExistence type="predicted"/>
<accession>A0A2R5F8B1</accession>
<dbReference type="Gene3D" id="2.70.70.10">
    <property type="entry name" value="Glucose Permease (Domain IIA)"/>
    <property type="match status" value="1"/>
</dbReference>
<dbReference type="Pfam" id="PF01551">
    <property type="entry name" value="Peptidase_M23"/>
    <property type="match status" value="1"/>
</dbReference>
<organism evidence="2 3">
    <name type="scientific">Novimethylophilus kurashikiensis</name>
    <dbReference type="NCBI Taxonomy" id="1825523"/>
    <lineage>
        <taxon>Bacteria</taxon>
        <taxon>Pseudomonadati</taxon>
        <taxon>Pseudomonadota</taxon>
        <taxon>Betaproteobacteria</taxon>
        <taxon>Nitrosomonadales</taxon>
        <taxon>Methylophilaceae</taxon>
        <taxon>Novimethylophilus</taxon>
    </lineage>
</organism>
<evidence type="ECO:0000259" key="1">
    <source>
        <dbReference type="Pfam" id="PF01551"/>
    </source>
</evidence>
<dbReference type="PANTHER" id="PTHR21666:SF270">
    <property type="entry name" value="MUREIN HYDROLASE ACTIVATOR ENVC"/>
    <property type="match status" value="1"/>
</dbReference>
<sequence>MTPERWESPLKLQLVPTVDSLSFLTMPQGTTGLPLSPHPGAFGVRRRFHTHEGVDLYAPEGTEVFAVEAGEVIAVRQFTGPELGHDWWLPTYGVWIEGASGVVLYGEIEPHLAVGQQVMAGERVGTVLRVLKEDKGRPTSMLHLELRDSGNTADIEWLDNENRPAGLLDPTPYLLDGVVNNQLNQ</sequence>
<dbReference type="InterPro" id="IPR011055">
    <property type="entry name" value="Dup_hybrid_motif"/>
</dbReference>
<dbReference type="EMBL" id="BDOQ01000007">
    <property type="protein sequence ID" value="GBG14482.1"/>
    <property type="molecule type" value="Genomic_DNA"/>
</dbReference>